<proteinExistence type="predicted"/>
<dbReference type="AlphaFoldDB" id="A0A1U9LI96"/>
<dbReference type="RefSeq" id="WP_077931834.1">
    <property type="nucleotide sequence ID" value="NZ_CP014687.1"/>
</dbReference>
<dbReference type="Proteomes" id="UP000189055">
    <property type="component" value="Chromosome"/>
</dbReference>
<evidence type="ECO:0000313" key="1">
    <source>
        <dbReference type="EMBL" id="AQT06195.1"/>
    </source>
</evidence>
<protein>
    <submittedName>
        <fullName evidence="1">Uncharacterized protein</fullName>
    </submittedName>
</protein>
<reference evidence="1 2" key="1">
    <citation type="submission" date="2016-03" db="EMBL/GenBank/DDBJ databases">
        <title>Acetic acid bacteria sequencing.</title>
        <authorList>
            <person name="Brandt J."/>
            <person name="Jakob F."/>
            <person name="Vogel R.F."/>
        </authorList>
    </citation>
    <scope>NUCLEOTIDE SEQUENCE [LARGE SCALE GENOMIC DNA]</scope>
    <source>
        <strain evidence="1 2">TMW2.1084</strain>
    </source>
</reference>
<gene>
    <name evidence="1" type="ORF">A0U91_12950</name>
</gene>
<name>A0A1U9LI96_9PROT</name>
<dbReference type="EMBL" id="CP014687">
    <property type="protein sequence ID" value="AQT06195.1"/>
    <property type="molecule type" value="Genomic_DNA"/>
</dbReference>
<organism evidence="1 2">
    <name type="scientific">Acetobacter persici</name>
    <dbReference type="NCBI Taxonomy" id="1076596"/>
    <lineage>
        <taxon>Bacteria</taxon>
        <taxon>Pseudomonadati</taxon>
        <taxon>Pseudomonadota</taxon>
        <taxon>Alphaproteobacteria</taxon>
        <taxon>Acetobacterales</taxon>
        <taxon>Acetobacteraceae</taxon>
        <taxon>Acetobacter</taxon>
    </lineage>
</organism>
<accession>A0A1U9LI96</accession>
<sequence length="701" mass="82063">MQQLAELNEILRSDGIVAALDVINNYEVEHLDFTQENSNSSMNILIHDTIKICNDENFREVFYFLNKIGSVFGLNVSLSLEILSFNLRRNIDLTFQVNFYENLPQCIKEFSDIQMLGAESYRRSGSIDKSLSIYLSLPNNEGWWPYDDIWQLLSYNLSFYLLKTNFLFFEHQKPYKWSFNSSASKQSAISDLISGMLNPWRHDPITFKKDILNLLENCQIPKIDTKHQILEFLASHITDLDTDRASVVFQLLVSENKFHLIERLLKNKSFVYEVLAIEPNFIFSFDICKQKCPQFANTFFEILDAFLQSSQVRRFVEGDWMAFEGSSFPNTRSVAFEILSRYSSKQKNLSMKYIPFIEKNPQVLTEEKHNSIKHLFVGFYGTPINLELSLEKFSDYFKKDAHDWKSNGNLLSIGISVLKEENLLNKRAENKIDKLDNFIPEKLKRILRKFDYSNLDELQTFLPHTVEVIKKDIQAQNKSQEDYIENIYQKYEFFDGFYLNVISKDFYLDEYNEVFLQLFNDHKEKISNIINLCYCLDNFYKLLSEAEISSNVNIDRIVLVNINAEITNGSLINLCNEAQKIENKIFSSEINTNNISLEGNNSYFAGSKNSISKLLYSYKFVMNIINSYVFSYLYSDQICNHKIFETVLYENDCDIAYSSEIKLSDMTIDISWEDLSEALLKDSFCLEDDNLLRFIRNEMKN</sequence>
<evidence type="ECO:0000313" key="2">
    <source>
        <dbReference type="Proteomes" id="UP000189055"/>
    </source>
</evidence>
<dbReference type="KEGG" id="aper:A0U91_12950"/>